<protein>
    <recommendedName>
        <fullName evidence="3">Late endosomal/lysosomal adaptor and MAPK and MTOR activator 5</fullName>
    </recommendedName>
</protein>
<gene>
    <name evidence="1" type="ORF">PPRIM_AZ9-3.1.T0890134</name>
</gene>
<keyword evidence="2" id="KW-1185">Reference proteome</keyword>
<name>A0A8S1NXK0_PARPR</name>
<evidence type="ECO:0000313" key="1">
    <source>
        <dbReference type="EMBL" id="CAD8091934.1"/>
    </source>
</evidence>
<reference evidence="1" key="1">
    <citation type="submission" date="2021-01" db="EMBL/GenBank/DDBJ databases">
        <authorList>
            <consortium name="Genoscope - CEA"/>
            <person name="William W."/>
        </authorList>
    </citation>
    <scope>NUCLEOTIDE SEQUENCE</scope>
</reference>
<evidence type="ECO:0000313" key="2">
    <source>
        <dbReference type="Proteomes" id="UP000688137"/>
    </source>
</evidence>
<sequence length="84" mass="9252">MDKQLQQQIDLIMQDNVQGALIVDQFGFPLANKSLNPQLSQYVKNIADCATALKDQIPIIAIETGESKTYIIKPGSKFSLCLLA</sequence>
<dbReference type="EMBL" id="CAJJDM010000092">
    <property type="protein sequence ID" value="CAD8091934.1"/>
    <property type="molecule type" value="Genomic_DNA"/>
</dbReference>
<dbReference type="GO" id="GO:0071986">
    <property type="term" value="C:Ragulator complex"/>
    <property type="evidence" value="ECO:0007669"/>
    <property type="project" value="InterPro"/>
</dbReference>
<dbReference type="AlphaFoldDB" id="A0A8S1NXK0"/>
<comment type="caution">
    <text evidence="1">The sequence shown here is derived from an EMBL/GenBank/DDBJ whole genome shotgun (WGS) entry which is preliminary data.</text>
</comment>
<dbReference type="Pfam" id="PF16672">
    <property type="entry name" value="LAMTOR5"/>
    <property type="match status" value="1"/>
</dbReference>
<organism evidence="1 2">
    <name type="scientific">Paramecium primaurelia</name>
    <dbReference type="NCBI Taxonomy" id="5886"/>
    <lineage>
        <taxon>Eukaryota</taxon>
        <taxon>Sar</taxon>
        <taxon>Alveolata</taxon>
        <taxon>Ciliophora</taxon>
        <taxon>Intramacronucleata</taxon>
        <taxon>Oligohymenophorea</taxon>
        <taxon>Peniculida</taxon>
        <taxon>Parameciidae</taxon>
        <taxon>Paramecium</taxon>
    </lineage>
</organism>
<dbReference type="Proteomes" id="UP000688137">
    <property type="component" value="Unassembled WGS sequence"/>
</dbReference>
<dbReference type="InterPro" id="IPR024135">
    <property type="entry name" value="LAMTOR5"/>
</dbReference>
<proteinExistence type="predicted"/>
<evidence type="ECO:0008006" key="3">
    <source>
        <dbReference type="Google" id="ProtNLM"/>
    </source>
</evidence>
<accession>A0A8S1NXK0</accession>
<dbReference type="OMA" id="ANKSMNP"/>